<dbReference type="Proteomes" id="UP000430670">
    <property type="component" value="Unassembled WGS sequence"/>
</dbReference>
<gene>
    <name evidence="5" type="primary">recX</name>
    <name evidence="9" type="ORF">GJ688_14850</name>
</gene>
<organism evidence="9 10">
    <name type="scientific">Heliobacterium mobile</name>
    <name type="common">Heliobacillus mobilis</name>
    <dbReference type="NCBI Taxonomy" id="28064"/>
    <lineage>
        <taxon>Bacteria</taxon>
        <taxon>Bacillati</taxon>
        <taxon>Bacillota</taxon>
        <taxon>Clostridia</taxon>
        <taxon>Eubacteriales</taxon>
        <taxon>Heliobacteriaceae</taxon>
        <taxon>Heliobacterium</taxon>
    </lineage>
</organism>
<dbReference type="RefSeq" id="WP_155477340.1">
    <property type="nucleotide sequence ID" value="NZ_WNKU01000021.1"/>
</dbReference>
<feature type="domain" description="RecX second three-helical" evidence="6">
    <location>
        <begin position="65"/>
        <end position="105"/>
    </location>
</feature>
<evidence type="ECO:0000259" key="6">
    <source>
        <dbReference type="Pfam" id="PF02631"/>
    </source>
</evidence>
<evidence type="ECO:0000313" key="9">
    <source>
        <dbReference type="EMBL" id="MTV50253.1"/>
    </source>
</evidence>
<dbReference type="PANTHER" id="PTHR33602:SF1">
    <property type="entry name" value="REGULATORY PROTEIN RECX FAMILY PROTEIN"/>
    <property type="match status" value="1"/>
</dbReference>
<evidence type="ECO:0000256" key="2">
    <source>
        <dbReference type="ARBA" id="ARBA00009695"/>
    </source>
</evidence>
<dbReference type="InterPro" id="IPR053925">
    <property type="entry name" value="RecX_HTH_3rd"/>
</dbReference>
<evidence type="ECO:0000256" key="3">
    <source>
        <dbReference type="ARBA" id="ARBA00018111"/>
    </source>
</evidence>
<dbReference type="GO" id="GO:0005737">
    <property type="term" value="C:cytoplasm"/>
    <property type="evidence" value="ECO:0007669"/>
    <property type="project" value="UniProtKB-SubCell"/>
</dbReference>
<dbReference type="EMBL" id="WNKU01000021">
    <property type="protein sequence ID" value="MTV50253.1"/>
    <property type="molecule type" value="Genomic_DNA"/>
</dbReference>
<dbReference type="InterPro" id="IPR053926">
    <property type="entry name" value="RecX_HTH_1st"/>
</dbReference>
<sequence length="177" mass="20842">MSWSRNKRPPTVPPTPEEAWSKAILWLSRSSLSRFDVEKRLYRIGADEETVEAVIQKLFEYGYLNDERFVRSFVRYRTETTTNGSLRLMRDLSLRGIEQDEARQVVKELLPEDREVERARRIAEKKIREWTKAGKTEAMGSRLGRHLQQKGFPLDCIYRLLDELARDRSLDPPDSEN</sequence>
<dbReference type="GO" id="GO:0006282">
    <property type="term" value="P:regulation of DNA repair"/>
    <property type="evidence" value="ECO:0007669"/>
    <property type="project" value="UniProtKB-UniRule"/>
</dbReference>
<dbReference type="InterPro" id="IPR053924">
    <property type="entry name" value="RecX_HTH_2nd"/>
</dbReference>
<comment type="caution">
    <text evidence="9">The sequence shown here is derived from an EMBL/GenBank/DDBJ whole genome shotgun (WGS) entry which is preliminary data.</text>
</comment>
<dbReference type="InterPro" id="IPR003783">
    <property type="entry name" value="Regulatory_RecX"/>
</dbReference>
<evidence type="ECO:0000256" key="1">
    <source>
        <dbReference type="ARBA" id="ARBA00004496"/>
    </source>
</evidence>
<dbReference type="Gene3D" id="1.10.10.10">
    <property type="entry name" value="Winged helix-like DNA-binding domain superfamily/Winged helix DNA-binding domain"/>
    <property type="match status" value="2"/>
</dbReference>
<comment type="function">
    <text evidence="5">Modulates RecA activity.</text>
</comment>
<evidence type="ECO:0000256" key="4">
    <source>
        <dbReference type="ARBA" id="ARBA00022490"/>
    </source>
</evidence>
<accession>A0A6I3SMN2</accession>
<feature type="domain" description="RecX third three-helical" evidence="7">
    <location>
        <begin position="114"/>
        <end position="161"/>
    </location>
</feature>
<feature type="domain" description="RecX first three-helical" evidence="8">
    <location>
        <begin position="19"/>
        <end position="58"/>
    </location>
</feature>
<reference evidence="9 10" key="1">
    <citation type="submission" date="2019-11" db="EMBL/GenBank/DDBJ databases">
        <title>Whole-genome sequence of a the green, strictly anaerobic photosynthetic bacterium Heliobacillus mobilis DSM 6151.</title>
        <authorList>
            <person name="Kyndt J.A."/>
            <person name="Meyer T.E."/>
        </authorList>
    </citation>
    <scope>NUCLEOTIDE SEQUENCE [LARGE SCALE GENOMIC DNA]</scope>
    <source>
        <strain evidence="9 10">DSM 6151</strain>
    </source>
</reference>
<name>A0A6I3SMN2_HELMO</name>
<evidence type="ECO:0000259" key="8">
    <source>
        <dbReference type="Pfam" id="PF21982"/>
    </source>
</evidence>
<comment type="subcellular location">
    <subcellularLocation>
        <location evidence="1 5">Cytoplasm</location>
    </subcellularLocation>
</comment>
<dbReference type="OrthoDB" id="9804967at2"/>
<evidence type="ECO:0000313" key="10">
    <source>
        <dbReference type="Proteomes" id="UP000430670"/>
    </source>
</evidence>
<proteinExistence type="inferred from homology"/>
<protein>
    <recommendedName>
        <fullName evidence="3 5">Regulatory protein RecX</fullName>
    </recommendedName>
</protein>
<evidence type="ECO:0000259" key="7">
    <source>
        <dbReference type="Pfam" id="PF21981"/>
    </source>
</evidence>
<dbReference type="PANTHER" id="PTHR33602">
    <property type="entry name" value="REGULATORY PROTEIN RECX FAMILY PROTEIN"/>
    <property type="match status" value="1"/>
</dbReference>
<dbReference type="Pfam" id="PF21982">
    <property type="entry name" value="RecX_HTH1"/>
    <property type="match status" value="1"/>
</dbReference>
<evidence type="ECO:0000256" key="5">
    <source>
        <dbReference type="HAMAP-Rule" id="MF_01114"/>
    </source>
</evidence>
<dbReference type="HAMAP" id="MF_01114">
    <property type="entry name" value="RecX"/>
    <property type="match status" value="1"/>
</dbReference>
<keyword evidence="10" id="KW-1185">Reference proteome</keyword>
<dbReference type="AlphaFoldDB" id="A0A6I3SMN2"/>
<keyword evidence="4 5" id="KW-0963">Cytoplasm</keyword>
<dbReference type="Pfam" id="PF21981">
    <property type="entry name" value="RecX_HTH3"/>
    <property type="match status" value="1"/>
</dbReference>
<dbReference type="Pfam" id="PF02631">
    <property type="entry name" value="RecX_HTH2"/>
    <property type="match status" value="1"/>
</dbReference>
<comment type="similarity">
    <text evidence="2 5">Belongs to the RecX family.</text>
</comment>
<dbReference type="InterPro" id="IPR036388">
    <property type="entry name" value="WH-like_DNA-bd_sf"/>
</dbReference>